<dbReference type="EMBL" id="JAEUGD010000065">
    <property type="protein sequence ID" value="MBL6448764.1"/>
    <property type="molecule type" value="Genomic_DNA"/>
</dbReference>
<evidence type="ECO:0000313" key="2">
    <source>
        <dbReference type="Proteomes" id="UP000614216"/>
    </source>
</evidence>
<name>A0A937FZ01_9BACT</name>
<comment type="caution">
    <text evidence="1">The sequence shown here is derived from an EMBL/GenBank/DDBJ whole genome shotgun (WGS) entry which is preliminary data.</text>
</comment>
<evidence type="ECO:0000313" key="1">
    <source>
        <dbReference type="EMBL" id="MBL6448764.1"/>
    </source>
</evidence>
<proteinExistence type="predicted"/>
<reference evidence="1" key="1">
    <citation type="submission" date="2021-01" db="EMBL/GenBank/DDBJ databases">
        <title>Fulvivirga kasyanovii gen. nov., sp nov., a novel member of the phylum Bacteroidetes isolated from seawater in a mussel farm.</title>
        <authorList>
            <person name="Zhao L.-H."/>
            <person name="Wang Z.-J."/>
        </authorList>
    </citation>
    <scope>NUCLEOTIDE SEQUENCE</scope>
    <source>
        <strain evidence="1">29W222</strain>
    </source>
</reference>
<accession>A0A937FZ01</accession>
<sequence>MDIQHQNSGQANDAGKMAIETLYPISEYWKSDLQFFKDELQFLRSLVDKYFSHFIERENMDKTKQLADKLIHIEKDRLALEQRVDDHLKQLSEELKSASAEKYYEETHAKLEVDTIDFLKRFREVKKQVFAHTEHVMESEKAKHLLGQ</sequence>
<organism evidence="1 2">
    <name type="scientific">Fulvivirga marina</name>
    <dbReference type="NCBI Taxonomy" id="2494733"/>
    <lineage>
        <taxon>Bacteria</taxon>
        <taxon>Pseudomonadati</taxon>
        <taxon>Bacteroidota</taxon>
        <taxon>Cytophagia</taxon>
        <taxon>Cytophagales</taxon>
        <taxon>Fulvivirgaceae</taxon>
        <taxon>Fulvivirga</taxon>
    </lineage>
</organism>
<dbReference type="Proteomes" id="UP000614216">
    <property type="component" value="Unassembled WGS sequence"/>
</dbReference>
<keyword evidence="2" id="KW-1185">Reference proteome</keyword>
<dbReference type="RefSeq" id="WP_202858304.1">
    <property type="nucleotide sequence ID" value="NZ_JAEUGD010000065.1"/>
</dbReference>
<dbReference type="AlphaFoldDB" id="A0A937FZ01"/>
<gene>
    <name evidence="1" type="ORF">JMN32_20800</name>
</gene>
<protein>
    <submittedName>
        <fullName evidence="1">Uncharacterized protein</fullName>
    </submittedName>
</protein>